<dbReference type="Proteomes" id="UP000267821">
    <property type="component" value="Unassembled WGS sequence"/>
</dbReference>
<reference evidence="2 3" key="1">
    <citation type="journal article" date="2018" name="Nat. Ecol. Evol.">
        <title>Pezizomycetes genomes reveal the molecular basis of ectomycorrhizal truffle lifestyle.</title>
        <authorList>
            <person name="Murat C."/>
            <person name="Payen T."/>
            <person name="Noel B."/>
            <person name="Kuo A."/>
            <person name="Morin E."/>
            <person name="Chen J."/>
            <person name="Kohler A."/>
            <person name="Krizsan K."/>
            <person name="Balestrini R."/>
            <person name="Da Silva C."/>
            <person name="Montanini B."/>
            <person name="Hainaut M."/>
            <person name="Levati E."/>
            <person name="Barry K.W."/>
            <person name="Belfiori B."/>
            <person name="Cichocki N."/>
            <person name="Clum A."/>
            <person name="Dockter R.B."/>
            <person name="Fauchery L."/>
            <person name="Guy J."/>
            <person name="Iotti M."/>
            <person name="Le Tacon F."/>
            <person name="Lindquist E.A."/>
            <person name="Lipzen A."/>
            <person name="Malagnac F."/>
            <person name="Mello A."/>
            <person name="Molinier V."/>
            <person name="Miyauchi S."/>
            <person name="Poulain J."/>
            <person name="Riccioni C."/>
            <person name="Rubini A."/>
            <person name="Sitrit Y."/>
            <person name="Splivallo R."/>
            <person name="Traeger S."/>
            <person name="Wang M."/>
            <person name="Zifcakova L."/>
            <person name="Wipf D."/>
            <person name="Zambonelli A."/>
            <person name="Paolocci F."/>
            <person name="Nowrousian M."/>
            <person name="Ottonello S."/>
            <person name="Baldrian P."/>
            <person name="Spatafora J.W."/>
            <person name="Henrissat B."/>
            <person name="Nagy L.G."/>
            <person name="Aury J.M."/>
            <person name="Wincker P."/>
            <person name="Grigoriev I.V."/>
            <person name="Bonfante P."/>
            <person name="Martin F.M."/>
        </authorList>
    </citation>
    <scope>NUCLEOTIDE SEQUENCE [LARGE SCALE GENOMIC DNA]</scope>
    <source>
        <strain evidence="2 3">ATCC MYA-4762</strain>
    </source>
</reference>
<feature type="non-terminal residue" evidence="2">
    <location>
        <position position="1"/>
    </location>
</feature>
<protein>
    <recommendedName>
        <fullName evidence="1">DUF6532 domain-containing protein</fullName>
    </recommendedName>
</protein>
<accession>A0A3N4LJ90</accession>
<organism evidence="2 3">
    <name type="scientific">Terfezia boudieri ATCC MYA-4762</name>
    <dbReference type="NCBI Taxonomy" id="1051890"/>
    <lineage>
        <taxon>Eukaryota</taxon>
        <taxon>Fungi</taxon>
        <taxon>Dikarya</taxon>
        <taxon>Ascomycota</taxon>
        <taxon>Pezizomycotina</taxon>
        <taxon>Pezizomycetes</taxon>
        <taxon>Pezizales</taxon>
        <taxon>Pezizaceae</taxon>
        <taxon>Terfezia</taxon>
    </lineage>
</organism>
<dbReference type="Pfam" id="PF20149">
    <property type="entry name" value="DUF6532"/>
    <property type="match status" value="1"/>
</dbReference>
<dbReference type="EMBL" id="ML121548">
    <property type="protein sequence ID" value="RPB22973.1"/>
    <property type="molecule type" value="Genomic_DNA"/>
</dbReference>
<feature type="domain" description="DUF6532" evidence="1">
    <location>
        <begin position="2"/>
        <end position="60"/>
    </location>
</feature>
<keyword evidence="3" id="KW-1185">Reference proteome</keyword>
<dbReference type="OrthoDB" id="10453783at2759"/>
<proteinExistence type="predicted"/>
<dbReference type="AlphaFoldDB" id="A0A3N4LJ90"/>
<evidence type="ECO:0000313" key="3">
    <source>
        <dbReference type="Proteomes" id="UP000267821"/>
    </source>
</evidence>
<name>A0A3N4LJ90_9PEZI</name>
<gene>
    <name evidence="2" type="ORF">L211DRAFT_787606</name>
</gene>
<evidence type="ECO:0000313" key="2">
    <source>
        <dbReference type="EMBL" id="RPB22973.1"/>
    </source>
</evidence>
<evidence type="ECO:0000259" key="1">
    <source>
        <dbReference type="Pfam" id="PF20149"/>
    </source>
</evidence>
<dbReference type="InterPro" id="IPR045341">
    <property type="entry name" value="DUF6532"/>
</dbReference>
<dbReference type="InParanoid" id="A0A3N4LJ90"/>
<sequence>HFRASEITEIIFRKYFATIKMQGHADDHFFDSINVVFICLVMSAMRHCLKAWATGVYVEPSKTESFKYQTTVSKYF</sequence>